<evidence type="ECO:0000313" key="3">
    <source>
        <dbReference type="Proteomes" id="UP000182631"/>
    </source>
</evidence>
<sequence>MTGEHGHLQYGEQVIPYRIVRRLHKTMEIAMEPDASVVVAAPMEVSMEAVAAKLRQRAAWVVKQQRYFLPSSCRAHPSGTSWPGRHINTWGGTTD</sequence>
<dbReference type="RefSeq" id="WP_074456954.1">
    <property type="nucleotide sequence ID" value="NZ_FITM01000041.1"/>
</dbReference>
<protein>
    <submittedName>
        <fullName evidence="2">Uncharacterized protein</fullName>
    </submittedName>
</protein>
<keyword evidence="3" id="KW-1185">Reference proteome</keyword>
<feature type="region of interest" description="Disordered" evidence="1">
    <location>
        <begin position="76"/>
        <end position="95"/>
    </location>
</feature>
<evidence type="ECO:0000256" key="1">
    <source>
        <dbReference type="SAM" id="MobiDB-lite"/>
    </source>
</evidence>
<evidence type="ECO:0000313" key="2">
    <source>
        <dbReference type="EMBL" id="SAY38474.1"/>
    </source>
</evidence>
<gene>
    <name evidence="2" type="ORF">FLM9_359</name>
</gene>
<name>A0A165AEX9_9SYNE</name>
<proteinExistence type="predicted"/>
<reference evidence="3" key="1">
    <citation type="submission" date="2016-02" db="EMBL/GenBank/DDBJ databases">
        <authorList>
            <person name="liu f."/>
        </authorList>
    </citation>
    <scope>NUCLEOTIDE SEQUENCE [LARGE SCALE GENOMIC DNA]</scope>
</reference>
<dbReference type="AlphaFoldDB" id="A0A165AEX9"/>
<accession>A0A165AEX9</accession>
<organism evidence="2 3">
    <name type="scientific">Candidatus Synechococcus spongiarum</name>
    <dbReference type="NCBI Taxonomy" id="431041"/>
    <lineage>
        <taxon>Bacteria</taxon>
        <taxon>Bacillati</taxon>
        <taxon>Cyanobacteriota</taxon>
        <taxon>Cyanophyceae</taxon>
        <taxon>Synechococcales</taxon>
        <taxon>Synechococcaceae</taxon>
        <taxon>Synechococcus</taxon>
    </lineage>
</organism>
<dbReference type="Proteomes" id="UP000182631">
    <property type="component" value="Unassembled WGS sequence"/>
</dbReference>
<dbReference type="EMBL" id="FITM01000041">
    <property type="protein sequence ID" value="SAY38474.1"/>
    <property type="molecule type" value="Genomic_DNA"/>
</dbReference>